<feature type="transmembrane region" description="Helical" evidence="7">
    <location>
        <begin position="222"/>
        <end position="242"/>
    </location>
</feature>
<protein>
    <submittedName>
        <fullName evidence="10">ABC transporter ATP-binding protein</fullName>
    </submittedName>
</protein>
<evidence type="ECO:0000256" key="7">
    <source>
        <dbReference type="SAM" id="Phobius"/>
    </source>
</evidence>
<dbReference type="GO" id="GO:0016887">
    <property type="term" value="F:ATP hydrolysis activity"/>
    <property type="evidence" value="ECO:0007669"/>
    <property type="project" value="InterPro"/>
</dbReference>
<keyword evidence="2 7" id="KW-0812">Transmembrane</keyword>
<dbReference type="SUPFAM" id="SSF52540">
    <property type="entry name" value="P-loop containing nucleoside triphosphate hydrolases"/>
    <property type="match status" value="1"/>
</dbReference>
<name>A0A5J5JV20_9ACTN</name>
<dbReference type="Gene3D" id="3.40.50.300">
    <property type="entry name" value="P-loop containing nucleotide triphosphate hydrolases"/>
    <property type="match status" value="1"/>
</dbReference>
<evidence type="ECO:0000256" key="3">
    <source>
        <dbReference type="ARBA" id="ARBA00022741"/>
    </source>
</evidence>
<dbReference type="PANTHER" id="PTHR24221:SF654">
    <property type="entry name" value="ATP-BINDING CASSETTE SUB-FAMILY B MEMBER 6"/>
    <property type="match status" value="1"/>
</dbReference>
<evidence type="ECO:0000256" key="5">
    <source>
        <dbReference type="ARBA" id="ARBA00022989"/>
    </source>
</evidence>
<dbReference type="GO" id="GO:0005524">
    <property type="term" value="F:ATP binding"/>
    <property type="evidence" value="ECO:0007669"/>
    <property type="project" value="UniProtKB-KW"/>
</dbReference>
<evidence type="ECO:0000256" key="4">
    <source>
        <dbReference type="ARBA" id="ARBA00022840"/>
    </source>
</evidence>
<dbReference type="GO" id="GO:0034040">
    <property type="term" value="F:ATPase-coupled lipid transmembrane transporter activity"/>
    <property type="evidence" value="ECO:0007669"/>
    <property type="project" value="TreeGrafter"/>
</dbReference>
<dbReference type="CDD" id="cd03228">
    <property type="entry name" value="ABCC_MRP_Like"/>
    <property type="match status" value="1"/>
</dbReference>
<sequence>MAWSVVEAAPALLSGLLVAMAVDRGFRAGRPGLGLVLLGLLAAAMLVGAIATRLMFPHLAAVVEPLRDDLVRAVVEATVTHASAGEQAPDGAAVNRLTEQIETVRALLSAVLRNTRQVGVAVVAAVAGLLLLSPLAAAVVAGPVLIAVFAFVRLLRLLAARQRDLLLAGERLTAEVTPTLGGLRDIAACGARDQARESVRSLVTAQAAAMRALAWAGARRRLVVTIGAHVPMVALLLAAGPLTASGRLTAGEIVGALTYLSTGLEPAVRTLLGTVGSWGITLAVTAQRLGDVVTPPPPREEPACVPETPVAHDLRTDRLTFAYSPRAEPVVRELDLTVGEGEHLVVVGPSGIGKSTLAMLLSGLRRPTGGVVRLGGLALDAVPRQHLHEAVALVPQEAYVFAGTVRENLGYLRPAGEAAADERLLAAADAVGAGPLLTRLGGLDGAIDEPSTLSAGERQLVTLARAYASPARIVILDEATCHLDPAGEARAEAAFAARRGTLIVIAHRVSSAARADRVLLLDGARAITGTHRDLVTRSPLYADLVGHWNHDAPGPDRLPE</sequence>
<keyword evidence="6 7" id="KW-0472">Membrane</keyword>
<evidence type="ECO:0000259" key="9">
    <source>
        <dbReference type="PROSITE" id="PS50929"/>
    </source>
</evidence>
<keyword evidence="4 10" id="KW-0067">ATP-binding</keyword>
<dbReference type="AlphaFoldDB" id="A0A5J5JV20"/>
<dbReference type="InterPro" id="IPR017871">
    <property type="entry name" value="ABC_transporter-like_CS"/>
</dbReference>
<dbReference type="GO" id="GO:0005886">
    <property type="term" value="C:plasma membrane"/>
    <property type="evidence" value="ECO:0007669"/>
    <property type="project" value="UniProtKB-SubCell"/>
</dbReference>
<comment type="caution">
    <text evidence="10">The sequence shown here is derived from an EMBL/GenBank/DDBJ whole genome shotgun (WGS) entry which is preliminary data.</text>
</comment>
<evidence type="ECO:0000256" key="2">
    <source>
        <dbReference type="ARBA" id="ARBA00022692"/>
    </source>
</evidence>
<evidence type="ECO:0000313" key="10">
    <source>
        <dbReference type="EMBL" id="KAA9374108.1"/>
    </source>
</evidence>
<evidence type="ECO:0000256" key="6">
    <source>
        <dbReference type="ARBA" id="ARBA00023136"/>
    </source>
</evidence>
<dbReference type="InterPro" id="IPR027417">
    <property type="entry name" value="P-loop_NTPase"/>
</dbReference>
<feature type="transmembrane region" description="Helical" evidence="7">
    <location>
        <begin position="34"/>
        <end position="56"/>
    </location>
</feature>
<dbReference type="InterPro" id="IPR011527">
    <property type="entry name" value="ABC1_TM_dom"/>
</dbReference>
<dbReference type="Gene3D" id="1.20.1560.10">
    <property type="entry name" value="ABC transporter type 1, transmembrane domain"/>
    <property type="match status" value="1"/>
</dbReference>
<dbReference type="EMBL" id="VYTZ01000018">
    <property type="protein sequence ID" value="KAA9374108.1"/>
    <property type="molecule type" value="Genomic_DNA"/>
</dbReference>
<dbReference type="InterPro" id="IPR036640">
    <property type="entry name" value="ABC1_TM_sf"/>
</dbReference>
<gene>
    <name evidence="10" type="ORF">F5972_32735</name>
</gene>
<dbReference type="PANTHER" id="PTHR24221">
    <property type="entry name" value="ATP-BINDING CASSETTE SUB-FAMILY B"/>
    <property type="match status" value="1"/>
</dbReference>
<feature type="domain" description="ABC transmembrane type-1" evidence="9">
    <location>
        <begin position="1"/>
        <end position="266"/>
    </location>
</feature>
<dbReference type="InterPro" id="IPR003593">
    <property type="entry name" value="AAA+_ATPase"/>
</dbReference>
<comment type="subcellular location">
    <subcellularLocation>
        <location evidence="1">Cell membrane</location>
        <topology evidence="1">Multi-pass membrane protein</topology>
    </subcellularLocation>
</comment>
<dbReference type="Pfam" id="PF00005">
    <property type="entry name" value="ABC_tran"/>
    <property type="match status" value="1"/>
</dbReference>
<reference evidence="10 11" key="1">
    <citation type="submission" date="2019-09" db="EMBL/GenBank/DDBJ databases">
        <title>Screening of Novel Bioactive Compounds from Soil-Associated.</title>
        <authorList>
            <person name="Gong X."/>
        </authorList>
    </citation>
    <scope>NUCLEOTIDE SEQUENCE [LARGE SCALE GENOMIC DNA]</scope>
    <source>
        <strain evidence="10 11">Gxj-6</strain>
    </source>
</reference>
<dbReference type="GO" id="GO:0140359">
    <property type="term" value="F:ABC-type transporter activity"/>
    <property type="evidence" value="ECO:0007669"/>
    <property type="project" value="InterPro"/>
</dbReference>
<dbReference type="Pfam" id="PF00664">
    <property type="entry name" value="ABC_membrane"/>
    <property type="match status" value="1"/>
</dbReference>
<dbReference type="InterPro" id="IPR039421">
    <property type="entry name" value="Type_1_exporter"/>
</dbReference>
<feature type="transmembrane region" description="Helical" evidence="7">
    <location>
        <begin position="6"/>
        <end position="22"/>
    </location>
</feature>
<dbReference type="SUPFAM" id="SSF90123">
    <property type="entry name" value="ABC transporter transmembrane region"/>
    <property type="match status" value="1"/>
</dbReference>
<dbReference type="PROSITE" id="PS00211">
    <property type="entry name" value="ABC_TRANSPORTER_1"/>
    <property type="match status" value="1"/>
</dbReference>
<keyword evidence="5 7" id="KW-1133">Transmembrane helix</keyword>
<organism evidence="10 11">
    <name type="scientific">Microbispora cellulosiformans</name>
    <dbReference type="NCBI Taxonomy" id="2614688"/>
    <lineage>
        <taxon>Bacteria</taxon>
        <taxon>Bacillati</taxon>
        <taxon>Actinomycetota</taxon>
        <taxon>Actinomycetes</taxon>
        <taxon>Streptosporangiales</taxon>
        <taxon>Streptosporangiaceae</taxon>
        <taxon>Microbispora</taxon>
    </lineage>
</organism>
<dbReference type="InterPro" id="IPR003439">
    <property type="entry name" value="ABC_transporter-like_ATP-bd"/>
</dbReference>
<dbReference type="Proteomes" id="UP000327011">
    <property type="component" value="Unassembled WGS sequence"/>
</dbReference>
<evidence type="ECO:0000259" key="8">
    <source>
        <dbReference type="PROSITE" id="PS50893"/>
    </source>
</evidence>
<proteinExistence type="predicted"/>
<evidence type="ECO:0000313" key="11">
    <source>
        <dbReference type="Proteomes" id="UP000327011"/>
    </source>
</evidence>
<dbReference type="PROSITE" id="PS50893">
    <property type="entry name" value="ABC_TRANSPORTER_2"/>
    <property type="match status" value="1"/>
</dbReference>
<dbReference type="SMART" id="SM00382">
    <property type="entry name" value="AAA"/>
    <property type="match status" value="1"/>
</dbReference>
<feature type="domain" description="ABC transporter" evidence="8">
    <location>
        <begin position="314"/>
        <end position="548"/>
    </location>
</feature>
<accession>A0A5J5JV20</accession>
<feature type="transmembrane region" description="Helical" evidence="7">
    <location>
        <begin position="122"/>
        <end position="155"/>
    </location>
</feature>
<keyword evidence="3" id="KW-0547">Nucleotide-binding</keyword>
<dbReference type="PROSITE" id="PS50929">
    <property type="entry name" value="ABC_TM1F"/>
    <property type="match status" value="1"/>
</dbReference>
<keyword evidence="11" id="KW-1185">Reference proteome</keyword>
<evidence type="ECO:0000256" key="1">
    <source>
        <dbReference type="ARBA" id="ARBA00004651"/>
    </source>
</evidence>